<dbReference type="EMBL" id="MN125760">
    <property type="protein sequence ID" value="QDO16227.1"/>
    <property type="molecule type" value="mRNA"/>
</dbReference>
<keyword evidence="5" id="KW-0539">Nucleus</keyword>
<keyword evidence="3" id="KW-0863">Zinc-finger</keyword>
<accession>A0A516AFZ2</accession>
<dbReference type="GO" id="GO:0008270">
    <property type="term" value="F:zinc ion binding"/>
    <property type="evidence" value="ECO:0007669"/>
    <property type="project" value="UniProtKB-KW"/>
</dbReference>
<dbReference type="GO" id="GO:0005634">
    <property type="term" value="C:nucleus"/>
    <property type="evidence" value="ECO:0007669"/>
    <property type="project" value="UniProtKB-SubCell"/>
</dbReference>
<evidence type="ECO:0000256" key="3">
    <source>
        <dbReference type="ARBA" id="ARBA00022771"/>
    </source>
</evidence>
<dbReference type="GO" id="GO:0003677">
    <property type="term" value="F:DNA binding"/>
    <property type="evidence" value="ECO:0007669"/>
    <property type="project" value="InterPro"/>
</dbReference>
<dbReference type="AlphaFoldDB" id="A0A516AFZ2"/>
<dbReference type="SMART" id="SM01336">
    <property type="entry name" value="zf-PARP"/>
    <property type="match status" value="1"/>
</dbReference>
<dbReference type="Pfam" id="PF00645">
    <property type="entry name" value="zf-PARP"/>
    <property type="match status" value="1"/>
</dbReference>
<keyword evidence="2" id="KW-0479">Metal-binding</keyword>
<evidence type="ECO:0000313" key="8">
    <source>
        <dbReference type="EMBL" id="QDO16227.1"/>
    </source>
</evidence>
<evidence type="ECO:0000256" key="1">
    <source>
        <dbReference type="ARBA" id="ARBA00004123"/>
    </source>
</evidence>
<evidence type="ECO:0000256" key="5">
    <source>
        <dbReference type="ARBA" id="ARBA00023242"/>
    </source>
</evidence>
<dbReference type="PROSITE" id="PS50064">
    <property type="entry name" value="ZF_PARP_2"/>
    <property type="match status" value="1"/>
</dbReference>
<evidence type="ECO:0000256" key="4">
    <source>
        <dbReference type="ARBA" id="ARBA00022833"/>
    </source>
</evidence>
<dbReference type="SMART" id="SM01335">
    <property type="entry name" value="PADR1"/>
    <property type="match status" value="1"/>
</dbReference>
<evidence type="ECO:0000259" key="7">
    <source>
        <dbReference type="PROSITE" id="PS50064"/>
    </source>
</evidence>
<proteinExistence type="evidence at transcript level"/>
<feature type="region of interest" description="Disordered" evidence="6">
    <location>
        <begin position="112"/>
        <end position="142"/>
    </location>
</feature>
<feature type="region of interest" description="Disordered" evidence="6">
    <location>
        <begin position="241"/>
        <end position="260"/>
    </location>
</feature>
<dbReference type="InterPro" id="IPR001510">
    <property type="entry name" value="Znf_PARP"/>
</dbReference>
<dbReference type="SUPFAM" id="SSF57716">
    <property type="entry name" value="Glucocorticoid receptor-like (DNA-binding domain)"/>
    <property type="match status" value="1"/>
</dbReference>
<feature type="domain" description="PARP-type" evidence="7">
    <location>
        <begin position="6"/>
        <end position="100"/>
    </location>
</feature>
<sequence length="260" mass="27798">MPGFSFECEYAKSARATCKQCKEKIDKGALRLGLKVVASLDGEEDAAARQQAHAAESTKWHHADCFPQVRGAAWFRKHLPESVETCAGFGDLAEADRARVVALFATCRGAAPGAGDTPCKTPHPGKKRSAGAEAEEQPSGKQARVEAAGVLTGEQLQAIEVTKAELSKKNAAMLGALLAKNGLPKTGRKEDLLERAAECRVLGVPPTCATCSKARLKWSRVSGAFSCPGFFDEEEKRFKRCKGPGEGDDLARTPWQELGA</sequence>
<dbReference type="InterPro" id="IPR036957">
    <property type="entry name" value="Znf_PARP_sf"/>
</dbReference>
<keyword evidence="4" id="KW-0862">Zinc</keyword>
<evidence type="ECO:0000256" key="6">
    <source>
        <dbReference type="SAM" id="MobiDB-lite"/>
    </source>
</evidence>
<name>A0A516AFZ2_LINPO</name>
<protein>
    <submittedName>
        <fullName evidence="8">Poly [ADP-ribose] polymerase 1</fullName>
    </submittedName>
</protein>
<reference evidence="8" key="1">
    <citation type="journal article" date="2019" name="Microorganisms">
        <title>DNA Damage Response Pathways in Dinoflagellates.</title>
        <authorList>
            <person name="Li C."/>
            <person name="Wong J."/>
        </authorList>
    </citation>
    <scope>NUCLEOTIDE SEQUENCE</scope>
</reference>
<comment type="subcellular location">
    <subcellularLocation>
        <location evidence="1">Nucleus</location>
    </subcellularLocation>
</comment>
<evidence type="ECO:0000256" key="2">
    <source>
        <dbReference type="ARBA" id="ARBA00022723"/>
    </source>
</evidence>
<organism evidence="8">
    <name type="scientific">Lingulaulax polyedra</name>
    <name type="common">Dinoflagellate</name>
    <name type="synonym">Lingulodinium polyedra</name>
    <dbReference type="NCBI Taxonomy" id="160621"/>
    <lineage>
        <taxon>Eukaryota</taxon>
        <taxon>Sar</taxon>
        <taxon>Alveolata</taxon>
        <taxon>Dinophyceae</taxon>
        <taxon>Gonyaulacales</taxon>
        <taxon>Lingulodiniaceae</taxon>
        <taxon>Lingulaulax</taxon>
    </lineage>
</organism>
<dbReference type="Gene3D" id="3.30.1740.10">
    <property type="entry name" value="Zinc finger, PARP-type"/>
    <property type="match status" value="1"/>
</dbReference>
<dbReference type="Gene3D" id="3.90.640.80">
    <property type="match status" value="1"/>
</dbReference>